<keyword evidence="5 7" id="KW-1133">Transmembrane helix</keyword>
<gene>
    <name evidence="10" type="ORF">QYF68_19705</name>
</gene>
<dbReference type="PROSITE" id="PS00211">
    <property type="entry name" value="ABC_TRANSPORTER_1"/>
    <property type="match status" value="1"/>
</dbReference>
<feature type="domain" description="ABC transporter" evidence="8">
    <location>
        <begin position="386"/>
        <end position="621"/>
    </location>
</feature>
<dbReference type="CDD" id="cd18550">
    <property type="entry name" value="ABC_6TM_exporter_like"/>
    <property type="match status" value="1"/>
</dbReference>
<evidence type="ECO:0000256" key="6">
    <source>
        <dbReference type="ARBA" id="ARBA00023136"/>
    </source>
</evidence>
<comment type="caution">
    <text evidence="10">The sequence shown here is derived from an EMBL/GenBank/DDBJ whole genome shotgun (WGS) entry which is preliminary data.</text>
</comment>
<dbReference type="InterPro" id="IPR003439">
    <property type="entry name" value="ABC_transporter-like_ATP-bd"/>
</dbReference>
<feature type="domain" description="ABC transmembrane type-1" evidence="9">
    <location>
        <begin position="52"/>
        <end position="330"/>
    </location>
</feature>
<dbReference type="SUPFAM" id="SSF52540">
    <property type="entry name" value="P-loop containing nucleoside triphosphate hydrolases"/>
    <property type="match status" value="1"/>
</dbReference>
<dbReference type="RefSeq" id="WP_208674066.1">
    <property type="nucleotide sequence ID" value="NZ_CP070380.1"/>
</dbReference>
<evidence type="ECO:0000256" key="2">
    <source>
        <dbReference type="ARBA" id="ARBA00022692"/>
    </source>
</evidence>
<protein>
    <submittedName>
        <fullName evidence="10">ABC transporter ATP-binding protein</fullName>
    </submittedName>
</protein>
<proteinExistence type="predicted"/>
<dbReference type="Proteomes" id="UP001172687">
    <property type="component" value="Unassembled WGS sequence"/>
</dbReference>
<organism evidence="10 11">
    <name type="scientific">Mycolicibacterium austroafricanum</name>
    <name type="common">Mycobacterium austroafricanum</name>
    <dbReference type="NCBI Taxonomy" id="39687"/>
    <lineage>
        <taxon>Bacteria</taxon>
        <taxon>Bacillati</taxon>
        <taxon>Actinomycetota</taxon>
        <taxon>Actinomycetes</taxon>
        <taxon>Mycobacteriales</taxon>
        <taxon>Mycobacteriaceae</taxon>
        <taxon>Mycolicibacterium</taxon>
    </lineage>
</organism>
<feature type="transmembrane region" description="Helical" evidence="7">
    <location>
        <begin position="185"/>
        <end position="203"/>
    </location>
</feature>
<evidence type="ECO:0000256" key="7">
    <source>
        <dbReference type="SAM" id="Phobius"/>
    </source>
</evidence>
<evidence type="ECO:0000256" key="1">
    <source>
        <dbReference type="ARBA" id="ARBA00004651"/>
    </source>
</evidence>
<keyword evidence="4 10" id="KW-0067">ATP-binding</keyword>
<evidence type="ECO:0000256" key="5">
    <source>
        <dbReference type="ARBA" id="ARBA00022989"/>
    </source>
</evidence>
<name>A0ABT8HHK9_MYCAO</name>
<feature type="transmembrane region" description="Helical" evidence="7">
    <location>
        <begin position="78"/>
        <end position="102"/>
    </location>
</feature>
<dbReference type="PROSITE" id="PS50929">
    <property type="entry name" value="ABC_TM1F"/>
    <property type="match status" value="1"/>
</dbReference>
<evidence type="ECO:0000313" key="11">
    <source>
        <dbReference type="Proteomes" id="UP001172687"/>
    </source>
</evidence>
<evidence type="ECO:0000313" key="10">
    <source>
        <dbReference type="EMBL" id="MDN4520025.1"/>
    </source>
</evidence>
<dbReference type="InterPro" id="IPR003593">
    <property type="entry name" value="AAA+_ATPase"/>
</dbReference>
<dbReference type="GO" id="GO:0005524">
    <property type="term" value="F:ATP binding"/>
    <property type="evidence" value="ECO:0007669"/>
    <property type="project" value="UniProtKB-KW"/>
</dbReference>
<evidence type="ECO:0000259" key="9">
    <source>
        <dbReference type="PROSITE" id="PS50929"/>
    </source>
</evidence>
<keyword evidence="3" id="KW-0547">Nucleotide-binding</keyword>
<feature type="transmembrane region" description="Helical" evidence="7">
    <location>
        <begin position="275"/>
        <end position="295"/>
    </location>
</feature>
<accession>A0ABT8HHK9</accession>
<dbReference type="PANTHER" id="PTHR43394">
    <property type="entry name" value="ATP-DEPENDENT PERMEASE MDL1, MITOCHONDRIAL"/>
    <property type="match status" value="1"/>
</dbReference>
<dbReference type="InterPro" id="IPR011527">
    <property type="entry name" value="ABC1_TM_dom"/>
</dbReference>
<evidence type="ECO:0000256" key="4">
    <source>
        <dbReference type="ARBA" id="ARBA00022840"/>
    </source>
</evidence>
<dbReference type="SUPFAM" id="SSF90123">
    <property type="entry name" value="ABC transporter transmembrane region"/>
    <property type="match status" value="1"/>
</dbReference>
<dbReference type="Pfam" id="PF00005">
    <property type="entry name" value="ABC_tran"/>
    <property type="match status" value="1"/>
</dbReference>
<evidence type="ECO:0000259" key="8">
    <source>
        <dbReference type="PROSITE" id="PS50893"/>
    </source>
</evidence>
<dbReference type="SMART" id="SM00382">
    <property type="entry name" value="AAA"/>
    <property type="match status" value="1"/>
</dbReference>
<feature type="transmembrane region" description="Helical" evidence="7">
    <location>
        <begin position="45"/>
        <end position="66"/>
    </location>
</feature>
<dbReference type="InterPro" id="IPR036640">
    <property type="entry name" value="ABC1_TM_sf"/>
</dbReference>
<dbReference type="EMBL" id="JAUHTC010000065">
    <property type="protein sequence ID" value="MDN4520025.1"/>
    <property type="molecule type" value="Genomic_DNA"/>
</dbReference>
<dbReference type="InterPro" id="IPR039421">
    <property type="entry name" value="Type_1_exporter"/>
</dbReference>
<keyword evidence="6 7" id="KW-0472">Membrane</keyword>
<dbReference type="InterPro" id="IPR017871">
    <property type="entry name" value="ABC_transporter-like_CS"/>
</dbReference>
<evidence type="ECO:0000256" key="3">
    <source>
        <dbReference type="ARBA" id="ARBA00022741"/>
    </source>
</evidence>
<reference evidence="10" key="1">
    <citation type="submission" date="2023-07" db="EMBL/GenBank/DDBJ databases">
        <title>Degradation of tert-butanol by M. austroafricanum TBA100.</title>
        <authorList>
            <person name="Helbich S."/>
            <person name="Vainshtein Y."/>
        </authorList>
    </citation>
    <scope>NUCLEOTIDE SEQUENCE</scope>
    <source>
        <strain evidence="10">TBA100</strain>
    </source>
</reference>
<sequence length="663" mass="70727">MSLETVARQSLYRQTHARGGDLHSLADRRLLGRIWRFAARHHRRLAVFVGVSVVGATLTVATPLLAGRVVDQITGAGSAGVVVMLAVVIAAVAVAEAAVSLLTRWLSSTIGEGLILDLRTAVFDHVQRMPVAFFTRTRTGALVSRLGNDVMGAQRAFSDTLSGVVANLVTLTLTLAVMLSISWQITLAALVVLPLFLIPARRIGTAMARLSREAAAHNATMNTQMTERFSAPGATLVKLFGDTAAESREFAVRAGRVRDIGVRTAMLQSTFMNSLTLMSALALALVYGLGGALALGGHLQAGQIVALALLLTRLYAPLTALANARVEIATALVSFERVFEVLDLVPLIRERPGAVEVPRGPDHRGVAVEFDDVRFSYPAADQVSLASLEEVAELDHRGGEEVLHGISFTAQPGQVVALVGPSGAGKSTIASLAARLYDIQSGAIRLNGTDIRDVTFASLKDTVGMVTQDGHLFHESIRANLMLAAPEATDDELWAALRRARLDDVVAAMPDGLDTVVGERGYRLSGGQRQRLTIARVLLASPQVVILDEATASLDSESEAAVQQALAEALKGRTSIVIAHRLSTVRAADVILVVEDGRIVERGEHQELLARGGRYADLYRTQFGSNPRRNCIPAGPHSNFRCRNASSAGELTACVQWEDVLSG</sequence>
<dbReference type="PANTHER" id="PTHR43394:SF1">
    <property type="entry name" value="ATP-BINDING CASSETTE SUB-FAMILY B MEMBER 10, MITOCHONDRIAL"/>
    <property type="match status" value="1"/>
</dbReference>
<comment type="subcellular location">
    <subcellularLocation>
        <location evidence="1">Cell membrane</location>
        <topology evidence="1">Multi-pass membrane protein</topology>
    </subcellularLocation>
</comment>
<dbReference type="Gene3D" id="3.40.50.300">
    <property type="entry name" value="P-loop containing nucleotide triphosphate hydrolases"/>
    <property type="match status" value="1"/>
</dbReference>
<dbReference type="InterPro" id="IPR027417">
    <property type="entry name" value="P-loop_NTPase"/>
</dbReference>
<dbReference type="PROSITE" id="PS50893">
    <property type="entry name" value="ABC_TRANSPORTER_2"/>
    <property type="match status" value="1"/>
</dbReference>
<dbReference type="Pfam" id="PF00664">
    <property type="entry name" value="ABC_membrane"/>
    <property type="match status" value="1"/>
</dbReference>
<dbReference type="Gene3D" id="1.20.1560.10">
    <property type="entry name" value="ABC transporter type 1, transmembrane domain"/>
    <property type="match status" value="1"/>
</dbReference>
<feature type="transmembrane region" description="Helical" evidence="7">
    <location>
        <begin position="161"/>
        <end position="179"/>
    </location>
</feature>
<keyword evidence="11" id="KW-1185">Reference proteome</keyword>
<keyword evidence="2 7" id="KW-0812">Transmembrane</keyword>